<dbReference type="EMBL" id="JALDYZ010000006">
    <property type="protein sequence ID" value="MDI7923005.1"/>
    <property type="molecule type" value="Genomic_DNA"/>
</dbReference>
<keyword evidence="3" id="KW-1185">Reference proteome</keyword>
<accession>A0AAE3QD75</accession>
<protein>
    <recommendedName>
        <fullName evidence="4">Lipoprotein</fullName>
    </recommendedName>
</protein>
<dbReference type="AlphaFoldDB" id="A0AAE3QD75"/>
<evidence type="ECO:0000313" key="2">
    <source>
        <dbReference type="EMBL" id="MDI7923005.1"/>
    </source>
</evidence>
<evidence type="ECO:0000313" key="3">
    <source>
        <dbReference type="Proteomes" id="UP001161580"/>
    </source>
</evidence>
<organism evidence="2 3">
    <name type="scientific">Ferirhizobium litorale</name>
    <dbReference type="NCBI Taxonomy" id="2927786"/>
    <lineage>
        <taxon>Bacteria</taxon>
        <taxon>Pseudomonadati</taxon>
        <taxon>Pseudomonadota</taxon>
        <taxon>Alphaproteobacteria</taxon>
        <taxon>Hyphomicrobiales</taxon>
        <taxon>Rhizobiaceae</taxon>
        <taxon>Ferirhizobium</taxon>
    </lineage>
</organism>
<dbReference type="RefSeq" id="WP_311787594.1">
    <property type="nucleotide sequence ID" value="NZ_JALDYY010000010.1"/>
</dbReference>
<dbReference type="Proteomes" id="UP001161580">
    <property type="component" value="Unassembled WGS sequence"/>
</dbReference>
<name>A0AAE3QD75_9HYPH</name>
<evidence type="ECO:0008006" key="4">
    <source>
        <dbReference type="Google" id="ProtNLM"/>
    </source>
</evidence>
<gene>
    <name evidence="2" type="ORF">MRS75_13030</name>
</gene>
<sequence>MVPQRFFGLFAFLILPIVAACSIERPSLEEKTPRYDVRQAVVIAKGDIPPALIEGVDRRVEDAIQATVRQEPLPRVVLTIEIQEVEKQIGQKRDRNSAIVTARATAVENGMQVALITFRVFQYGSLEMADEGLAEEIAARIRSIFDLQRPSITRQQPQQLQAPAVSIDGAPLPSATTSNPGMATPPPDVSAAACVPGIGQDCPQQNP</sequence>
<dbReference type="PROSITE" id="PS51257">
    <property type="entry name" value="PROKAR_LIPOPROTEIN"/>
    <property type="match status" value="1"/>
</dbReference>
<feature type="compositionally biased region" description="Polar residues" evidence="1">
    <location>
        <begin position="152"/>
        <end position="161"/>
    </location>
</feature>
<reference evidence="2" key="1">
    <citation type="submission" date="2022-03" db="EMBL/GenBank/DDBJ databases">
        <title>Fererhizobium litorale gen. nov., sp. nov., isolated from sandy sediments of the Sea of Japan seashore.</title>
        <authorList>
            <person name="Romanenko L."/>
            <person name="Kurilenko V."/>
            <person name="Otstavnykh N."/>
            <person name="Svetashev V."/>
            <person name="Tekutyeva L."/>
            <person name="Isaeva M."/>
            <person name="Mikhailov V."/>
        </authorList>
    </citation>
    <scope>NUCLEOTIDE SEQUENCE</scope>
    <source>
        <strain evidence="2">KMM 9576</strain>
    </source>
</reference>
<feature type="region of interest" description="Disordered" evidence="1">
    <location>
        <begin position="152"/>
        <end position="189"/>
    </location>
</feature>
<evidence type="ECO:0000256" key="1">
    <source>
        <dbReference type="SAM" id="MobiDB-lite"/>
    </source>
</evidence>
<comment type="caution">
    <text evidence="2">The sequence shown here is derived from an EMBL/GenBank/DDBJ whole genome shotgun (WGS) entry which is preliminary data.</text>
</comment>
<proteinExistence type="predicted"/>